<dbReference type="InterPro" id="IPR015943">
    <property type="entry name" value="WD40/YVTN_repeat-like_dom_sf"/>
</dbReference>
<dbReference type="RefSeq" id="WP_120710764.1">
    <property type="nucleotide sequence ID" value="NZ_RBCJ01000001.1"/>
</dbReference>
<feature type="domain" description="Choice-of-anchor I" evidence="1">
    <location>
        <begin position="49"/>
        <end position="507"/>
    </location>
</feature>
<sequence length="508" mass="54879">MKLFTRILSLGLLFSILSCDKLDDFLGDPDGHDDDDPTMDVNFVYKNTIQVGGEGAAEISAYDPMTKKLFTVNVETNGISVYDISDLDAPMQLTSIDLSGSGAPNSVAVKNGILAVAVEAEVKQDQGAIKLFDTETQNYLNSFTVGALPDMVAFSPDGKYIVSANEGEPNDDYTNDPHGTVSIINVAEGAVETLDFESFNMDVHNLCAEGFRVFGPGATLAMDVEPEYVAISEDSKTAWVTLQENNGVAVVNLETKQIEAILPLGFKDYSLPGNEIDPSNEDGKKELRSVPVFGIFQPDAIAHYNVSGADYIITANEGDARDYDGFSEEERIGGLPLDETKFPDAATLQLEENLGRLQSTTTLGDIDGDGDYDELYNYGARSFTIWTGNGQLVYDSGNDIAMQTLSLTPDVFNGDDARSDDKGAEPEAVEVLKVGEKYILFVGLERNNQVMIYDISDPYAPVFMDILSNAGDIGPEGVLAIPAEYSPSGKDVLVVSNEVSGTVTFYEN</sequence>
<proteinExistence type="predicted"/>
<dbReference type="Proteomes" id="UP000276603">
    <property type="component" value="Unassembled WGS sequence"/>
</dbReference>
<dbReference type="AlphaFoldDB" id="A0A3B0CF85"/>
<evidence type="ECO:0000313" key="2">
    <source>
        <dbReference type="EMBL" id="RKN83558.1"/>
    </source>
</evidence>
<dbReference type="PANTHER" id="PTHR46928:SF1">
    <property type="entry name" value="MESENCHYME-SPECIFIC CELL SURFACE GLYCOPROTEIN"/>
    <property type="match status" value="1"/>
</dbReference>
<dbReference type="Gene3D" id="2.130.10.10">
    <property type="entry name" value="YVTN repeat-like/Quinoprotein amine dehydrogenase"/>
    <property type="match status" value="1"/>
</dbReference>
<accession>A0A3B0CF85</accession>
<gene>
    <name evidence="2" type="ORF">D7Z94_07005</name>
</gene>
<dbReference type="InterPro" id="IPR011048">
    <property type="entry name" value="Haem_d1_sf"/>
</dbReference>
<dbReference type="NCBIfam" id="NF038117">
    <property type="entry name" value="choice_anch_I"/>
    <property type="match status" value="1"/>
</dbReference>
<comment type="caution">
    <text evidence="2">The sequence shown here is derived from an EMBL/GenBank/DDBJ whole genome shotgun (WGS) entry which is preliminary data.</text>
</comment>
<protein>
    <submittedName>
        <fullName evidence="2">Alkaline phosphatase</fullName>
    </submittedName>
</protein>
<dbReference type="PROSITE" id="PS51257">
    <property type="entry name" value="PROKAR_LIPOPROTEIN"/>
    <property type="match status" value="1"/>
</dbReference>
<keyword evidence="3" id="KW-1185">Reference proteome</keyword>
<dbReference type="Pfam" id="PF22494">
    <property type="entry name" value="choice_anch_I"/>
    <property type="match status" value="1"/>
</dbReference>
<reference evidence="2 3" key="1">
    <citation type="submission" date="2018-10" db="EMBL/GenBank/DDBJ databases">
        <title>Ulvibacterium marinum gen. nov., sp. nov., a novel marine bacterium of the family Flavobacteriaceae, isolated from a culture of the green alga Ulva prolifera.</title>
        <authorList>
            <person name="Zhang Z."/>
        </authorList>
    </citation>
    <scope>NUCLEOTIDE SEQUENCE [LARGE SCALE GENOMIC DNA]</scope>
    <source>
        <strain evidence="2 3">CCMM003</strain>
    </source>
</reference>
<dbReference type="SUPFAM" id="SSF50993">
    <property type="entry name" value="Peptidase/esterase 'gauge' domain"/>
    <property type="match status" value="1"/>
</dbReference>
<dbReference type="PANTHER" id="PTHR46928">
    <property type="entry name" value="MESENCHYME-SPECIFIC CELL SURFACE GLYCOPROTEIN"/>
    <property type="match status" value="1"/>
</dbReference>
<dbReference type="EMBL" id="RBCJ01000001">
    <property type="protein sequence ID" value="RKN83558.1"/>
    <property type="molecule type" value="Genomic_DNA"/>
</dbReference>
<evidence type="ECO:0000259" key="1">
    <source>
        <dbReference type="Pfam" id="PF22494"/>
    </source>
</evidence>
<evidence type="ECO:0000313" key="3">
    <source>
        <dbReference type="Proteomes" id="UP000276603"/>
    </source>
</evidence>
<organism evidence="2 3">
    <name type="scientific">Ulvibacterium marinum</name>
    <dbReference type="NCBI Taxonomy" id="2419782"/>
    <lineage>
        <taxon>Bacteria</taxon>
        <taxon>Pseudomonadati</taxon>
        <taxon>Bacteroidota</taxon>
        <taxon>Flavobacteriia</taxon>
        <taxon>Flavobacteriales</taxon>
        <taxon>Flavobacteriaceae</taxon>
        <taxon>Ulvibacterium</taxon>
    </lineage>
</organism>
<dbReference type="OrthoDB" id="9803927at2"/>
<dbReference type="InterPro" id="IPR055188">
    <property type="entry name" value="Choice_anch_I"/>
</dbReference>
<dbReference type="SUPFAM" id="SSF51004">
    <property type="entry name" value="C-terminal (heme d1) domain of cytochrome cd1-nitrite reductase"/>
    <property type="match status" value="1"/>
</dbReference>
<dbReference type="InterPro" id="IPR052956">
    <property type="entry name" value="Mesenchyme-surface_protein"/>
</dbReference>
<name>A0A3B0CF85_9FLAO</name>